<protein>
    <recommendedName>
        <fullName evidence="8">Ig-like domain-containing protein</fullName>
    </recommendedName>
</protein>
<evidence type="ECO:0000256" key="5">
    <source>
        <dbReference type="ARBA" id="ARBA00023180"/>
    </source>
</evidence>
<dbReference type="InterPro" id="IPR036179">
    <property type="entry name" value="Ig-like_dom_sf"/>
</dbReference>
<dbReference type="PANTHER" id="PTHR24366:SF96">
    <property type="entry name" value="LEUCINE RICH REPEAT CONTAINING 53"/>
    <property type="match status" value="1"/>
</dbReference>
<dbReference type="InterPro" id="IPR013783">
    <property type="entry name" value="Ig-like_fold"/>
</dbReference>
<feature type="compositionally biased region" description="Low complexity" evidence="6">
    <location>
        <begin position="832"/>
        <end position="860"/>
    </location>
</feature>
<dbReference type="Pfam" id="PF07679">
    <property type="entry name" value="I-set"/>
    <property type="match status" value="1"/>
</dbReference>
<feature type="compositionally biased region" description="Pro residues" evidence="6">
    <location>
        <begin position="423"/>
        <end position="434"/>
    </location>
</feature>
<dbReference type="InterPro" id="IPR032675">
    <property type="entry name" value="LRR_dom_sf"/>
</dbReference>
<evidence type="ECO:0000256" key="1">
    <source>
        <dbReference type="ARBA" id="ARBA00022614"/>
    </source>
</evidence>
<dbReference type="Proteomes" id="UP001286313">
    <property type="component" value="Unassembled WGS sequence"/>
</dbReference>
<sequence>MGPGGAPASTPGARRVRVWAWVVAVALTQAGAAADCPKVCECKWRDGKEVVACPDAHFIDVPRGLDPSTQVLDLRYNNLRILPRDAFVYTGLVNLQKVWLNFCNLTRLEAGAFRLLSNVVELDLSNNLLATIPSAALLDLPGLRELQIAHNRLTTVAATAFQPVPDLVLLDLSHNGIGTVEMGSLASLTRLEVLNLADNLLTSLPIKHLRPLRDLRVTHLDGNPWHCDCHLRPLSRWVQDKNLAASVQPVCETPLWLAGRDWQMLPPAQFVCAPVVTAAAPRVLAAEGENVTLACRVESEVEVMVTWVARNAPLDNFTETGRYSVEELEVSEPPYLLSSLTISEVAAGDEGTYRCLAENVAGRGHVTLTLQVAHQVAEVRVATIPPHPLLPWGALGGAAALAALILPACLLLYCRVRRTPPPRPAKLAPPPPPSAEASPLPGYQVVPTTDHDDTQPRGSQSWVGQEPPGPRVETRQDITGSVAPSSVAYVEVPKCGVGAARTTLDPGRWGTPLPLCGHPPASQDPSNQYPDLLDLPRPPCLPLHSLDYCTLPRGSSSALNLALSEAASHAYYAHLPAHQPTCPPSAAHAHHHHHPHALNDLMLVYRGQCTGGEGGCAAGDGDGEAERDAEGESCEGANHHQDAQRFEYHAAQLERFLREYRCLQEQLVHMKQSYQAQQLQQLRGSAPRLECCSEALATSGMTGVVPGPSHVTAAAPPPHVTDPLTHVIASVHVTDPSISQVNDPSLATHVTDPSLAAHVTTSTHVTVAPQSHVTVAPLPHVTMAPLPHVTVSPLSHVTGLSSHHTSPLLSRVNTPSSMESTPSVGSQSPPIRSSNTPGPSSSSSTSRHSTSRGSFKSTKSGSGGQEGTSEPPSSKTEPLKSILKKPQDVSSKQKKQRSNTTAPPALTRP</sequence>
<feature type="domain" description="Ig-like" evidence="8">
    <location>
        <begin position="274"/>
        <end position="373"/>
    </location>
</feature>
<reference evidence="9" key="1">
    <citation type="submission" date="2023-10" db="EMBL/GenBank/DDBJ databases">
        <title>Genome assemblies of two species of porcelain crab, Petrolisthes cinctipes and Petrolisthes manimaculis (Anomura: Porcellanidae).</title>
        <authorList>
            <person name="Angst P."/>
        </authorList>
    </citation>
    <scope>NUCLEOTIDE SEQUENCE</scope>
    <source>
        <strain evidence="9">PB745_01</strain>
        <tissue evidence="9">Gill</tissue>
    </source>
</reference>
<comment type="caution">
    <text evidence="9">The sequence shown here is derived from an EMBL/GenBank/DDBJ whole genome shotgun (WGS) entry which is preliminary data.</text>
</comment>
<keyword evidence="2 7" id="KW-0732">Signal</keyword>
<accession>A0AAE1FY83</accession>
<dbReference type="InterPro" id="IPR007110">
    <property type="entry name" value="Ig-like_dom"/>
</dbReference>
<evidence type="ECO:0000256" key="2">
    <source>
        <dbReference type="ARBA" id="ARBA00022729"/>
    </source>
</evidence>
<evidence type="ECO:0000313" key="10">
    <source>
        <dbReference type="Proteomes" id="UP001286313"/>
    </source>
</evidence>
<dbReference type="PANTHER" id="PTHR24366">
    <property type="entry name" value="IG(IMMUNOGLOBULIN) AND LRR(LEUCINE RICH REPEAT) DOMAINS"/>
    <property type="match status" value="1"/>
</dbReference>
<keyword evidence="5" id="KW-0325">Glycoprotein</keyword>
<evidence type="ECO:0000256" key="4">
    <source>
        <dbReference type="ARBA" id="ARBA00023157"/>
    </source>
</evidence>
<feature type="compositionally biased region" description="Polar residues" evidence="6">
    <location>
        <begin position="867"/>
        <end position="876"/>
    </location>
</feature>
<evidence type="ECO:0000259" key="8">
    <source>
        <dbReference type="PROSITE" id="PS50835"/>
    </source>
</evidence>
<evidence type="ECO:0000256" key="3">
    <source>
        <dbReference type="ARBA" id="ARBA00022737"/>
    </source>
</evidence>
<dbReference type="InterPro" id="IPR001611">
    <property type="entry name" value="Leu-rich_rpt"/>
</dbReference>
<organism evidence="9 10">
    <name type="scientific">Petrolisthes cinctipes</name>
    <name type="common">Flat porcelain crab</name>
    <dbReference type="NCBI Taxonomy" id="88211"/>
    <lineage>
        <taxon>Eukaryota</taxon>
        <taxon>Metazoa</taxon>
        <taxon>Ecdysozoa</taxon>
        <taxon>Arthropoda</taxon>
        <taxon>Crustacea</taxon>
        <taxon>Multicrustacea</taxon>
        <taxon>Malacostraca</taxon>
        <taxon>Eumalacostraca</taxon>
        <taxon>Eucarida</taxon>
        <taxon>Decapoda</taxon>
        <taxon>Pleocyemata</taxon>
        <taxon>Anomura</taxon>
        <taxon>Galatheoidea</taxon>
        <taxon>Porcellanidae</taxon>
        <taxon>Petrolisthes</taxon>
    </lineage>
</organism>
<dbReference type="InterPro" id="IPR000483">
    <property type="entry name" value="Cys-rich_flank_reg_C"/>
</dbReference>
<feature type="compositionally biased region" description="Polar residues" evidence="6">
    <location>
        <begin position="797"/>
        <end position="831"/>
    </location>
</feature>
<evidence type="ECO:0000313" key="9">
    <source>
        <dbReference type="EMBL" id="KAK3881327.1"/>
    </source>
</evidence>
<dbReference type="Gene3D" id="3.80.10.10">
    <property type="entry name" value="Ribonuclease Inhibitor"/>
    <property type="match status" value="2"/>
</dbReference>
<proteinExistence type="predicted"/>
<dbReference type="Pfam" id="PF13855">
    <property type="entry name" value="LRR_8"/>
    <property type="match status" value="1"/>
</dbReference>
<dbReference type="SMART" id="SM00369">
    <property type="entry name" value="LRR_TYP"/>
    <property type="match status" value="6"/>
</dbReference>
<keyword evidence="10" id="KW-1185">Reference proteome</keyword>
<dbReference type="InterPro" id="IPR003599">
    <property type="entry name" value="Ig_sub"/>
</dbReference>
<dbReference type="InterPro" id="IPR003598">
    <property type="entry name" value="Ig_sub2"/>
</dbReference>
<feature type="region of interest" description="Disordered" evidence="6">
    <location>
        <begin position="797"/>
        <end position="909"/>
    </location>
</feature>
<keyword evidence="1" id="KW-0433">Leucine-rich repeat</keyword>
<name>A0AAE1FY83_PETCI</name>
<dbReference type="AlphaFoldDB" id="A0AAE1FY83"/>
<dbReference type="Gene3D" id="2.60.40.10">
    <property type="entry name" value="Immunoglobulins"/>
    <property type="match status" value="1"/>
</dbReference>
<dbReference type="InterPro" id="IPR013098">
    <property type="entry name" value="Ig_I-set"/>
</dbReference>
<dbReference type="SUPFAM" id="SSF52058">
    <property type="entry name" value="L domain-like"/>
    <property type="match status" value="1"/>
</dbReference>
<keyword evidence="4" id="KW-1015">Disulfide bond</keyword>
<evidence type="ECO:0000256" key="7">
    <source>
        <dbReference type="SAM" id="SignalP"/>
    </source>
</evidence>
<feature type="signal peptide" evidence="7">
    <location>
        <begin position="1"/>
        <end position="34"/>
    </location>
</feature>
<dbReference type="FunFam" id="3.80.10.10:FF:000082">
    <property type="entry name" value="Leucine-rich repeat-containing 24"/>
    <property type="match status" value="1"/>
</dbReference>
<dbReference type="EMBL" id="JAWQEG010001229">
    <property type="protein sequence ID" value="KAK3881327.1"/>
    <property type="molecule type" value="Genomic_DNA"/>
</dbReference>
<gene>
    <name evidence="9" type="ORF">Pcinc_014221</name>
</gene>
<keyword evidence="3" id="KW-0677">Repeat</keyword>
<dbReference type="SMART" id="SM00082">
    <property type="entry name" value="LRRCT"/>
    <property type="match status" value="1"/>
</dbReference>
<dbReference type="SUPFAM" id="SSF48726">
    <property type="entry name" value="Immunoglobulin"/>
    <property type="match status" value="1"/>
</dbReference>
<dbReference type="PROSITE" id="PS51450">
    <property type="entry name" value="LRR"/>
    <property type="match status" value="2"/>
</dbReference>
<dbReference type="InterPro" id="IPR003591">
    <property type="entry name" value="Leu-rich_rpt_typical-subtyp"/>
</dbReference>
<dbReference type="SMART" id="SM00409">
    <property type="entry name" value="IG"/>
    <property type="match status" value="1"/>
</dbReference>
<dbReference type="PROSITE" id="PS50835">
    <property type="entry name" value="IG_LIKE"/>
    <property type="match status" value="1"/>
</dbReference>
<feature type="chain" id="PRO_5042175040" description="Ig-like domain-containing protein" evidence="7">
    <location>
        <begin position="35"/>
        <end position="909"/>
    </location>
</feature>
<dbReference type="SMART" id="SM00408">
    <property type="entry name" value="IGc2"/>
    <property type="match status" value="1"/>
</dbReference>
<feature type="region of interest" description="Disordered" evidence="6">
    <location>
        <begin position="423"/>
        <end position="474"/>
    </location>
</feature>
<evidence type="ECO:0000256" key="6">
    <source>
        <dbReference type="SAM" id="MobiDB-lite"/>
    </source>
</evidence>